<evidence type="ECO:0000313" key="1">
    <source>
        <dbReference type="EMBL" id="EFN67044.1"/>
    </source>
</evidence>
<dbReference type="Gene3D" id="1.20.870.10">
    <property type="entry name" value="Son of sevenless (SoS) protein Chain: S domain 1"/>
    <property type="match status" value="1"/>
</dbReference>
<feature type="non-terminal residue" evidence="1">
    <location>
        <position position="83"/>
    </location>
</feature>
<accession>E2AHP4</accession>
<dbReference type="InParanoid" id="E2AHP4"/>
<organism evidence="2">
    <name type="scientific">Camponotus floridanus</name>
    <name type="common">Florida carpenter ant</name>
    <dbReference type="NCBI Taxonomy" id="104421"/>
    <lineage>
        <taxon>Eukaryota</taxon>
        <taxon>Metazoa</taxon>
        <taxon>Ecdysozoa</taxon>
        <taxon>Arthropoda</taxon>
        <taxon>Hexapoda</taxon>
        <taxon>Insecta</taxon>
        <taxon>Pterygota</taxon>
        <taxon>Neoptera</taxon>
        <taxon>Endopterygota</taxon>
        <taxon>Hymenoptera</taxon>
        <taxon>Apocrita</taxon>
        <taxon>Aculeata</taxon>
        <taxon>Formicoidea</taxon>
        <taxon>Formicidae</taxon>
        <taxon>Formicinae</taxon>
        <taxon>Camponotus</taxon>
    </lineage>
</organism>
<dbReference type="EMBL" id="GL439577">
    <property type="protein sequence ID" value="EFN67044.1"/>
    <property type="molecule type" value="Genomic_DNA"/>
</dbReference>
<evidence type="ECO:0000313" key="2">
    <source>
        <dbReference type="Proteomes" id="UP000000311"/>
    </source>
</evidence>
<dbReference type="OrthoDB" id="546434at2759"/>
<dbReference type="STRING" id="104421.E2AHP4"/>
<keyword evidence="2" id="KW-1185">Reference proteome</keyword>
<gene>
    <name evidence="1" type="ORF">EAG_10164</name>
</gene>
<dbReference type="Proteomes" id="UP000000311">
    <property type="component" value="Unassembled WGS sequence"/>
</dbReference>
<name>E2AHP4_CAMFO</name>
<sequence>MDYYFYDFERDGKLLETLQSFLQTINGTSVQKWFNLLLKIVERKRKSSKAITLHFKNRPPPIESHLKIPENNENYGILTVYDI</sequence>
<reference evidence="1 2" key="1">
    <citation type="journal article" date="2010" name="Science">
        <title>Genomic comparison of the ants Camponotus floridanus and Harpegnathos saltator.</title>
        <authorList>
            <person name="Bonasio R."/>
            <person name="Zhang G."/>
            <person name="Ye C."/>
            <person name="Mutti N.S."/>
            <person name="Fang X."/>
            <person name="Qin N."/>
            <person name="Donahue G."/>
            <person name="Yang P."/>
            <person name="Li Q."/>
            <person name="Li C."/>
            <person name="Zhang P."/>
            <person name="Huang Z."/>
            <person name="Berger S.L."/>
            <person name="Reinberg D."/>
            <person name="Wang J."/>
            <person name="Liebig J."/>
        </authorList>
    </citation>
    <scope>NUCLEOTIDE SEQUENCE [LARGE SCALE GENOMIC DNA]</scope>
    <source>
        <strain evidence="2">C129</strain>
    </source>
</reference>
<proteinExistence type="predicted"/>
<dbReference type="InterPro" id="IPR023578">
    <property type="entry name" value="Ras_GEF_dom_sf"/>
</dbReference>
<protein>
    <submittedName>
        <fullName evidence="1">Protein son of sevenless</fullName>
    </submittedName>
</protein>
<dbReference type="SUPFAM" id="SSF48366">
    <property type="entry name" value="Ras GEF"/>
    <property type="match status" value="1"/>
</dbReference>
<dbReference type="AlphaFoldDB" id="E2AHP4"/>